<keyword evidence="6" id="KW-0695">RNA-directed DNA polymerase</keyword>
<accession>A0A9Q3CI36</accession>
<dbReference type="Pfam" id="PF17917">
    <property type="entry name" value="RT_RNaseH"/>
    <property type="match status" value="1"/>
</dbReference>
<keyword evidence="3" id="KW-0540">Nuclease</keyword>
<evidence type="ECO:0000256" key="1">
    <source>
        <dbReference type="ARBA" id="ARBA00022679"/>
    </source>
</evidence>
<dbReference type="GO" id="GO:0016787">
    <property type="term" value="F:hydrolase activity"/>
    <property type="evidence" value="ECO:0007669"/>
    <property type="project" value="UniProtKB-KW"/>
</dbReference>
<comment type="caution">
    <text evidence="8">The sequence shown here is derived from an EMBL/GenBank/DDBJ whole genome shotgun (WGS) entry which is preliminary data.</text>
</comment>
<evidence type="ECO:0000256" key="5">
    <source>
        <dbReference type="ARBA" id="ARBA00022801"/>
    </source>
</evidence>
<dbReference type="GO" id="GO:0004519">
    <property type="term" value="F:endonuclease activity"/>
    <property type="evidence" value="ECO:0007669"/>
    <property type="project" value="UniProtKB-KW"/>
</dbReference>
<dbReference type="EMBL" id="AVOT02007032">
    <property type="protein sequence ID" value="MBW0483002.1"/>
    <property type="molecule type" value="Genomic_DNA"/>
</dbReference>
<keyword evidence="4" id="KW-0255">Endonuclease</keyword>
<keyword evidence="1" id="KW-0808">Transferase</keyword>
<evidence type="ECO:0000256" key="4">
    <source>
        <dbReference type="ARBA" id="ARBA00022759"/>
    </source>
</evidence>
<keyword evidence="9" id="KW-1185">Reference proteome</keyword>
<organism evidence="8 9">
    <name type="scientific">Austropuccinia psidii MF-1</name>
    <dbReference type="NCBI Taxonomy" id="1389203"/>
    <lineage>
        <taxon>Eukaryota</taxon>
        <taxon>Fungi</taxon>
        <taxon>Dikarya</taxon>
        <taxon>Basidiomycota</taxon>
        <taxon>Pucciniomycotina</taxon>
        <taxon>Pucciniomycetes</taxon>
        <taxon>Pucciniales</taxon>
        <taxon>Sphaerophragmiaceae</taxon>
        <taxon>Austropuccinia</taxon>
    </lineage>
</organism>
<keyword evidence="5" id="KW-0378">Hydrolase</keyword>
<evidence type="ECO:0000256" key="6">
    <source>
        <dbReference type="ARBA" id="ARBA00022918"/>
    </source>
</evidence>
<protein>
    <recommendedName>
        <fullName evidence="7">Reverse transcriptase RNase H-like domain-containing protein</fullName>
    </recommendedName>
</protein>
<dbReference type="Proteomes" id="UP000765509">
    <property type="component" value="Unassembled WGS sequence"/>
</dbReference>
<keyword evidence="2" id="KW-0548">Nucleotidyltransferase</keyword>
<sequence length="132" mass="15263">MECLCLIWALEKSHYYIDCSVSEVITDFNAMKSLLKMETPSRYTLRWQIAIQKYRGNMTISHKAGNIHKNDDGLNRWALSKTLDNPDYVPLEAEPQIPIKGINMTDIGTQFFEEVGESYKQDKNCHFLTSLL</sequence>
<reference evidence="8" key="1">
    <citation type="submission" date="2021-03" db="EMBL/GenBank/DDBJ databases">
        <title>Draft genome sequence of rust myrtle Austropuccinia psidii MF-1, a brazilian biotype.</title>
        <authorList>
            <person name="Quecine M.C."/>
            <person name="Pachon D.M.R."/>
            <person name="Bonatelli M.L."/>
            <person name="Correr F.H."/>
            <person name="Franceschini L.M."/>
            <person name="Leite T.F."/>
            <person name="Margarido G.R.A."/>
            <person name="Almeida C.A."/>
            <person name="Ferrarezi J.A."/>
            <person name="Labate C.A."/>
        </authorList>
    </citation>
    <scope>NUCLEOTIDE SEQUENCE</scope>
    <source>
        <strain evidence="8">MF-1</strain>
    </source>
</reference>
<evidence type="ECO:0000259" key="7">
    <source>
        <dbReference type="Pfam" id="PF17917"/>
    </source>
</evidence>
<feature type="domain" description="Reverse transcriptase RNase H-like" evidence="7">
    <location>
        <begin position="2"/>
        <end position="54"/>
    </location>
</feature>
<evidence type="ECO:0000313" key="8">
    <source>
        <dbReference type="EMBL" id="MBW0483002.1"/>
    </source>
</evidence>
<proteinExistence type="predicted"/>
<dbReference type="AlphaFoldDB" id="A0A9Q3CI36"/>
<gene>
    <name evidence="8" type="ORF">O181_022717</name>
</gene>
<dbReference type="GO" id="GO:0003964">
    <property type="term" value="F:RNA-directed DNA polymerase activity"/>
    <property type="evidence" value="ECO:0007669"/>
    <property type="project" value="UniProtKB-KW"/>
</dbReference>
<evidence type="ECO:0000256" key="2">
    <source>
        <dbReference type="ARBA" id="ARBA00022695"/>
    </source>
</evidence>
<evidence type="ECO:0000256" key="3">
    <source>
        <dbReference type="ARBA" id="ARBA00022722"/>
    </source>
</evidence>
<name>A0A9Q3CI36_9BASI</name>
<dbReference type="InterPro" id="IPR041373">
    <property type="entry name" value="RT_RNaseH"/>
</dbReference>
<evidence type="ECO:0000313" key="9">
    <source>
        <dbReference type="Proteomes" id="UP000765509"/>
    </source>
</evidence>